<dbReference type="STRING" id="1977882.B9T28_09080"/>
<name>A0A1Y3CI45_9GAMM</name>
<dbReference type="AlphaFoldDB" id="A0A1Y3CI45"/>
<dbReference type="RefSeq" id="WP_086203653.1">
    <property type="nucleotide sequence ID" value="NZ_NEGB01000004.1"/>
</dbReference>
<evidence type="ECO:0000313" key="2">
    <source>
        <dbReference type="Proteomes" id="UP000242765"/>
    </source>
</evidence>
<protein>
    <submittedName>
        <fullName evidence="1">Uncharacterized protein</fullName>
    </submittedName>
</protein>
<gene>
    <name evidence="1" type="ORF">B9T28_09080</name>
</gene>
<proteinExistence type="predicted"/>
<accession>A0A1Y3CI45</accession>
<organism evidence="1 2">
    <name type="scientific">Acinetobacter silvestris</name>
    <dbReference type="NCBI Taxonomy" id="1977882"/>
    <lineage>
        <taxon>Bacteria</taxon>
        <taxon>Pseudomonadati</taxon>
        <taxon>Pseudomonadota</taxon>
        <taxon>Gammaproteobacteria</taxon>
        <taxon>Moraxellales</taxon>
        <taxon>Moraxellaceae</taxon>
        <taxon>Acinetobacter</taxon>
    </lineage>
</organism>
<keyword evidence="2" id="KW-1185">Reference proteome</keyword>
<comment type="caution">
    <text evidence="1">The sequence shown here is derived from an EMBL/GenBank/DDBJ whole genome shotgun (WGS) entry which is preliminary data.</text>
</comment>
<reference evidence="1 2" key="1">
    <citation type="submission" date="2017-04" db="EMBL/GenBank/DDBJ databases">
        <title>High diversity of culturable Acinetobacter species in natural soil and water ecosystems.</title>
        <authorList>
            <person name="Nemec A."/>
            <person name="Radolfova-Krizova L."/>
        </authorList>
    </citation>
    <scope>NUCLEOTIDE SEQUENCE [LARGE SCALE GENOMIC DNA]</scope>
    <source>
        <strain evidence="1 2">ANC 4999</strain>
    </source>
</reference>
<dbReference type="Proteomes" id="UP000242765">
    <property type="component" value="Unassembled WGS sequence"/>
</dbReference>
<sequence length="728" mass="77266">MTASHYTVELKKTVLASLIGLCLSQPCFALEALSDENLSDTTGEGVALLPQDAYMVFRGYGANESKAELFSNRSKDTGYIHYLPTGPLSDTALNRPDGHSVGKADLYLYGLALSKSDGDSNSRLATTEAAAKISSWGTADNPWLLQVGTESNVPTFTPDNGAVKNTETGSVPYFALEAPLYGSSTVTSTRPNPIAIIGTDGKPKKDVYGNVLYQNQKIDPNGPDTSSNWYQVADKVDFLKDIEGADAYNLKLATWADALVLDQSKAESDPNLYLLGQMAGTSDVNRANRLRLQAIWNGFSINGSRIQLFQTLGGATNTGGMSVFSNNTLGASGVLRFNSGDSSNLRAKITTQTTRNQSAWTMIHDGSTVDFDKVTGKSSGASCNNAGGGTPNYSGGCQYQVRKSTTTDTSNTTWSAASPEITNKVLRLSTRETSDTNNIYTPAINGGGAPNFDSSEGIYIYNLNSNLVLGTTYQPLTLGSDGKNFSLEVARIPNKETIYKKIYTDYTGLDKTYLGSTCNVYQCGSSSIAGFQGNSATHSSITIGSTVYDNKLNQITAYNGVEAIGISFGKLVDTSTGDVITGVYTDIQSRFRQAKVIGTWTYSCNLVWSCSTGTVRAWEYKVGAGNPGSYITPPGAANVPSSCTYNCTGTKPSTAQDPANSNRDWNASGALWETASAGALGLVGMTPNISNMPGVKPDVAPNIPSNNFGSAAIDGLLIQHMKITTKGL</sequence>
<dbReference type="EMBL" id="NEGB01000004">
    <property type="protein sequence ID" value="OTG65591.1"/>
    <property type="molecule type" value="Genomic_DNA"/>
</dbReference>
<evidence type="ECO:0000313" key="1">
    <source>
        <dbReference type="EMBL" id="OTG65591.1"/>
    </source>
</evidence>
<dbReference type="OrthoDB" id="6074716at2"/>